<feature type="site" description="Interaction with tRNA" evidence="11">
    <location>
        <position position="133"/>
    </location>
</feature>
<accession>A0A267MMU4</accession>
<dbReference type="Gene3D" id="3.40.50.620">
    <property type="entry name" value="HUPs"/>
    <property type="match status" value="1"/>
</dbReference>
<feature type="region of interest" description="Interaction with tRNA" evidence="11">
    <location>
        <begin position="156"/>
        <end position="158"/>
    </location>
</feature>
<keyword evidence="7 11" id="KW-0694">RNA-binding</keyword>
<feature type="binding site" evidence="11">
    <location>
        <begin position="12"/>
        <end position="19"/>
    </location>
    <ligand>
        <name>ATP</name>
        <dbReference type="ChEBI" id="CHEBI:30616"/>
    </ligand>
</feature>
<dbReference type="RefSeq" id="WP_095129833.1">
    <property type="nucleotide sequence ID" value="NZ_NIBG01000001.1"/>
</dbReference>
<dbReference type="EC" id="2.8.1.13" evidence="11"/>
<keyword evidence="4 11" id="KW-0819">tRNA processing</keyword>
<evidence type="ECO:0000256" key="3">
    <source>
        <dbReference type="ARBA" id="ARBA00022679"/>
    </source>
</evidence>
<dbReference type="PANTHER" id="PTHR11933">
    <property type="entry name" value="TRNA 5-METHYLAMINOMETHYL-2-THIOURIDYLATE -METHYLTRANSFERASE"/>
    <property type="match status" value="1"/>
</dbReference>
<evidence type="ECO:0000256" key="2">
    <source>
        <dbReference type="ARBA" id="ARBA00022555"/>
    </source>
</evidence>
<sequence>MESLDKKRVVIGMSGGVDSSVAAYLLKKQGYDVIGIMMNVWPEKGEDFQEKEGGCCGLSAVDDARRVANKLDIPFYVVNFKEAFEKKVIDYFVDEYMNGRTPNPCIACNKYLKFEELLKKAHQLGAYYVATGHYAKIQYDETIDKSIIRKSNSIKKDQTYALYNLTQNQVRHILMPLGEFSSKEEVRKIAMDLGLDTAAKPDSQEICFVEDDNYGRFIEEERGEEIKKGKFVDIDGNILGEHKGIVHYTIGQRKGLGIALGKPTYVVRIDPIKNEVVLGDNKDVFNMGLIAENVNFIHLGKFVDGLEVECQIRYNSKPSKAKLYHYSNGLIKVLFEEGQRAITPGQAVVFYDGDLLLGGGTITKAI</sequence>
<keyword evidence="1 11" id="KW-0963">Cytoplasm</keyword>
<comment type="caution">
    <text evidence="11">Lacks conserved residue(s) required for the propagation of feature annotation.</text>
</comment>
<evidence type="ECO:0000256" key="10">
    <source>
        <dbReference type="ARBA" id="ARBA00056575"/>
    </source>
</evidence>
<dbReference type="SUPFAM" id="SSF52402">
    <property type="entry name" value="Adenine nucleotide alpha hydrolases-like"/>
    <property type="match status" value="1"/>
</dbReference>
<evidence type="ECO:0000256" key="5">
    <source>
        <dbReference type="ARBA" id="ARBA00022741"/>
    </source>
</evidence>
<dbReference type="Proteomes" id="UP000216024">
    <property type="component" value="Unassembled WGS sequence"/>
</dbReference>
<evidence type="ECO:0000313" key="15">
    <source>
        <dbReference type="Proteomes" id="UP000216024"/>
    </source>
</evidence>
<protein>
    <recommendedName>
        <fullName evidence="11">tRNA-specific 2-thiouridylase MnmA</fullName>
        <ecNumber evidence="11">2.8.1.13</ecNumber>
    </recommendedName>
</protein>
<dbReference type="FunFam" id="2.40.30.10:FF:000023">
    <property type="entry name" value="tRNA-specific 2-thiouridylase MnmA"/>
    <property type="match status" value="1"/>
</dbReference>
<evidence type="ECO:0000313" key="14">
    <source>
        <dbReference type="EMBL" id="PAB60921.1"/>
    </source>
</evidence>
<dbReference type="NCBIfam" id="NF001138">
    <property type="entry name" value="PRK00143.1"/>
    <property type="match status" value="1"/>
</dbReference>
<proteinExistence type="inferred from homology"/>
<dbReference type="Gene3D" id="2.40.30.10">
    <property type="entry name" value="Translation factors"/>
    <property type="match status" value="1"/>
</dbReference>
<dbReference type="AlphaFoldDB" id="A0A267MMU4"/>
<keyword evidence="6 11" id="KW-0067">ATP-binding</keyword>
<evidence type="ECO:0000256" key="6">
    <source>
        <dbReference type="ARBA" id="ARBA00022840"/>
    </source>
</evidence>
<dbReference type="GO" id="GO:0002143">
    <property type="term" value="P:tRNA wobble position uridine thiolation"/>
    <property type="evidence" value="ECO:0007669"/>
    <property type="project" value="TreeGrafter"/>
</dbReference>
<reference evidence="14 15" key="1">
    <citation type="submission" date="2017-06" db="EMBL/GenBank/DDBJ databases">
        <title>Draft genome sequence of anaerobic fermentative bacterium Anaeromicrobium sediminis DY2726D isolated from West Pacific Ocean sediments.</title>
        <authorList>
            <person name="Zeng X."/>
        </authorList>
    </citation>
    <scope>NUCLEOTIDE SEQUENCE [LARGE SCALE GENOMIC DNA]</scope>
    <source>
        <strain evidence="14 15">DY2726D</strain>
    </source>
</reference>
<evidence type="ECO:0000259" key="12">
    <source>
        <dbReference type="Pfam" id="PF20258"/>
    </source>
</evidence>
<dbReference type="Pfam" id="PF20258">
    <property type="entry name" value="tRNA_Me_trans_C"/>
    <property type="match status" value="1"/>
</dbReference>
<keyword evidence="3 11" id="KW-0808">Transferase</keyword>
<dbReference type="FunFam" id="3.40.50.620:FF:000115">
    <property type="entry name" value="tRNA-specific 2-thiouridylase MnmA"/>
    <property type="match status" value="1"/>
</dbReference>
<keyword evidence="8" id="KW-1015">Disulfide bond</keyword>
<gene>
    <name evidence="11" type="primary">mnmA</name>
    <name evidence="14" type="ORF">CCE28_00360</name>
</gene>
<dbReference type="InterPro" id="IPR014729">
    <property type="entry name" value="Rossmann-like_a/b/a_fold"/>
</dbReference>
<evidence type="ECO:0000256" key="7">
    <source>
        <dbReference type="ARBA" id="ARBA00022884"/>
    </source>
</evidence>
<feature type="active site" description="Cysteine persulfide intermediate" evidence="11">
    <location>
        <position position="207"/>
    </location>
</feature>
<dbReference type="InterPro" id="IPR023382">
    <property type="entry name" value="MnmA-like_central_sf"/>
</dbReference>
<dbReference type="InterPro" id="IPR004506">
    <property type="entry name" value="MnmA-like"/>
</dbReference>
<evidence type="ECO:0000256" key="8">
    <source>
        <dbReference type="ARBA" id="ARBA00023157"/>
    </source>
</evidence>
<feature type="binding site" evidence="11">
    <location>
        <position position="38"/>
    </location>
    <ligand>
        <name>ATP</name>
        <dbReference type="ChEBI" id="CHEBI:30616"/>
    </ligand>
</feature>
<feature type="domain" description="tRNA-specific 2-thiouridylase MnmA-like C-terminal" evidence="12">
    <location>
        <begin position="288"/>
        <end position="362"/>
    </location>
</feature>
<evidence type="ECO:0000256" key="11">
    <source>
        <dbReference type="HAMAP-Rule" id="MF_00144"/>
    </source>
</evidence>
<evidence type="ECO:0000256" key="4">
    <source>
        <dbReference type="ARBA" id="ARBA00022694"/>
    </source>
</evidence>
<feature type="binding site" evidence="11">
    <location>
        <position position="132"/>
    </location>
    <ligand>
        <name>ATP</name>
        <dbReference type="ChEBI" id="CHEBI:30616"/>
    </ligand>
</feature>
<dbReference type="GO" id="GO:0103016">
    <property type="term" value="F:tRNA-uridine 2-sulfurtransferase activity"/>
    <property type="evidence" value="ECO:0007669"/>
    <property type="project" value="UniProtKB-EC"/>
</dbReference>
<feature type="region of interest" description="Interaction with tRNA" evidence="11">
    <location>
        <begin position="313"/>
        <end position="314"/>
    </location>
</feature>
<dbReference type="Pfam" id="PF20259">
    <property type="entry name" value="tRNA_Me_trans_M"/>
    <property type="match status" value="1"/>
</dbReference>
<keyword evidence="2 11" id="KW-0820">tRNA-binding</keyword>
<dbReference type="InterPro" id="IPR046885">
    <property type="entry name" value="MnmA-like_C"/>
</dbReference>
<comment type="similarity">
    <text evidence="11">Belongs to the MnmA/TRMU family.</text>
</comment>
<dbReference type="PANTHER" id="PTHR11933:SF5">
    <property type="entry name" value="MITOCHONDRIAL TRNA-SPECIFIC 2-THIOURIDYLASE 1"/>
    <property type="match status" value="1"/>
</dbReference>
<comment type="caution">
    <text evidence="14">The sequence shown here is derived from an EMBL/GenBank/DDBJ whole genome shotgun (WGS) entry which is preliminary data.</text>
</comment>
<dbReference type="GO" id="GO:0005524">
    <property type="term" value="F:ATP binding"/>
    <property type="evidence" value="ECO:0007669"/>
    <property type="project" value="UniProtKB-KW"/>
</dbReference>
<evidence type="ECO:0000259" key="13">
    <source>
        <dbReference type="Pfam" id="PF20259"/>
    </source>
</evidence>
<dbReference type="EMBL" id="NIBG01000001">
    <property type="protein sequence ID" value="PAB60921.1"/>
    <property type="molecule type" value="Genomic_DNA"/>
</dbReference>
<dbReference type="FunFam" id="2.30.30.280:FF:000001">
    <property type="entry name" value="tRNA-specific 2-thiouridylase MnmA"/>
    <property type="match status" value="1"/>
</dbReference>
<dbReference type="Gene3D" id="2.30.30.280">
    <property type="entry name" value="Adenine nucleotide alpha hydrolases-like domains"/>
    <property type="match status" value="1"/>
</dbReference>
<dbReference type="Pfam" id="PF03054">
    <property type="entry name" value="tRNA_Me_trans"/>
    <property type="match status" value="1"/>
</dbReference>
<comment type="function">
    <text evidence="10 11">Catalyzes the 2-thiolation of uridine at the wobble position (U34) of tRNA, leading to the formation of s(2)U34.</text>
</comment>
<feature type="domain" description="tRNA-specific 2-thiouridylase MnmA-like central" evidence="13">
    <location>
        <begin position="217"/>
        <end position="280"/>
    </location>
</feature>
<dbReference type="GO" id="GO:0005737">
    <property type="term" value="C:cytoplasm"/>
    <property type="evidence" value="ECO:0007669"/>
    <property type="project" value="UniProtKB-SubCell"/>
</dbReference>
<feature type="site" description="Interaction with tRNA" evidence="11">
    <location>
        <position position="346"/>
    </location>
</feature>
<keyword evidence="15" id="KW-1185">Reference proteome</keyword>
<dbReference type="NCBIfam" id="TIGR00420">
    <property type="entry name" value="trmU"/>
    <property type="match status" value="1"/>
</dbReference>
<keyword evidence="5 11" id="KW-0547">Nucleotide-binding</keyword>
<dbReference type="HAMAP" id="MF_00144">
    <property type="entry name" value="tRNA_thiouridyl_MnmA"/>
    <property type="match status" value="1"/>
</dbReference>
<dbReference type="InterPro" id="IPR046884">
    <property type="entry name" value="MnmA-like_central"/>
</dbReference>
<dbReference type="GO" id="GO:0000049">
    <property type="term" value="F:tRNA binding"/>
    <property type="evidence" value="ECO:0007669"/>
    <property type="project" value="UniProtKB-KW"/>
</dbReference>
<evidence type="ECO:0000256" key="1">
    <source>
        <dbReference type="ARBA" id="ARBA00022490"/>
    </source>
</evidence>
<comment type="catalytic activity">
    <reaction evidence="9 11">
        <text>S-sulfanyl-L-cysteinyl-[protein] + uridine(34) in tRNA + AH2 + ATP = 2-thiouridine(34) in tRNA + L-cysteinyl-[protein] + A + AMP + diphosphate + H(+)</text>
        <dbReference type="Rhea" id="RHEA:47032"/>
        <dbReference type="Rhea" id="RHEA-COMP:10131"/>
        <dbReference type="Rhea" id="RHEA-COMP:11726"/>
        <dbReference type="Rhea" id="RHEA-COMP:11727"/>
        <dbReference type="Rhea" id="RHEA-COMP:11728"/>
        <dbReference type="ChEBI" id="CHEBI:13193"/>
        <dbReference type="ChEBI" id="CHEBI:15378"/>
        <dbReference type="ChEBI" id="CHEBI:17499"/>
        <dbReference type="ChEBI" id="CHEBI:29950"/>
        <dbReference type="ChEBI" id="CHEBI:30616"/>
        <dbReference type="ChEBI" id="CHEBI:33019"/>
        <dbReference type="ChEBI" id="CHEBI:61963"/>
        <dbReference type="ChEBI" id="CHEBI:65315"/>
        <dbReference type="ChEBI" id="CHEBI:87170"/>
        <dbReference type="ChEBI" id="CHEBI:456215"/>
        <dbReference type="EC" id="2.8.1.13"/>
    </reaction>
</comment>
<name>A0A267MMU4_9FIRM</name>
<organism evidence="14 15">
    <name type="scientific">Anaeromicrobium sediminis</name>
    <dbReference type="NCBI Taxonomy" id="1478221"/>
    <lineage>
        <taxon>Bacteria</taxon>
        <taxon>Bacillati</taxon>
        <taxon>Bacillota</taxon>
        <taxon>Clostridia</taxon>
        <taxon>Peptostreptococcales</taxon>
        <taxon>Thermotaleaceae</taxon>
        <taxon>Anaeromicrobium</taxon>
    </lineage>
</organism>
<feature type="active site" description="Nucleophile" evidence="11">
    <location>
        <position position="108"/>
    </location>
</feature>
<dbReference type="OrthoDB" id="9800696at2"/>
<comment type="subcellular location">
    <subcellularLocation>
        <location evidence="11">Cytoplasm</location>
    </subcellularLocation>
</comment>
<dbReference type="CDD" id="cd01998">
    <property type="entry name" value="MnmA_TRMU-like"/>
    <property type="match status" value="1"/>
</dbReference>
<evidence type="ECO:0000256" key="9">
    <source>
        <dbReference type="ARBA" id="ARBA00051542"/>
    </source>
</evidence>